<name>A0ACB9LYB9_BAUVA</name>
<evidence type="ECO:0000313" key="1">
    <source>
        <dbReference type="EMBL" id="KAI4316656.1"/>
    </source>
</evidence>
<proteinExistence type="predicted"/>
<keyword evidence="2" id="KW-1185">Reference proteome</keyword>
<comment type="caution">
    <text evidence="1">The sequence shown here is derived from an EMBL/GenBank/DDBJ whole genome shotgun (WGS) entry which is preliminary data.</text>
</comment>
<accession>A0ACB9LYB9</accession>
<evidence type="ECO:0000313" key="2">
    <source>
        <dbReference type="Proteomes" id="UP000828941"/>
    </source>
</evidence>
<sequence length="484" mass="54078">MKGNTNHNNKKLPPSPPGLPVIGHLHLLRDPLLHRSLHELNEKYGPILYLRFGNRKVLVVSSPSAVEEIFTKNDILFANRPRTLAGKHLGYNNTTIGFSSYNNHWRNLRRLTSLELFSTARIAMCTNIREEEVQLLVKRIFQESSAQASKIEPKPRFRELAFNNMLRMLTGKSFYGDDLVSQEGKEFQALMKEFAELGATFLNDFFPILQWFDYQGVEKRMVKLMNKMDGFVQNLIDDHRRRRSKGEIFSNQERSTLVETMLSLRENEPEFYTDQNIRGVILATPSDDQGSLRSLNLASGAPIILYYLLFVSSAKSYCTLSLAVLLLFELLVRMSDPAQEQDSAPSSMEAPPQDQPTKPGGVTFSIWPPTHRTRDAVINRLIETLSTPSVLSKRYGAMSTDDASAAARQIEDEAFNAAAGSAASDDDGIEILQVYSKEISKRMLDTVKARANSASAVDNGPSQTPTSEVPPSATDAVSVPESDS</sequence>
<dbReference type="EMBL" id="CM039435">
    <property type="protein sequence ID" value="KAI4316656.1"/>
    <property type="molecule type" value="Genomic_DNA"/>
</dbReference>
<gene>
    <name evidence="1" type="ORF">L6164_024614</name>
</gene>
<organism evidence="1 2">
    <name type="scientific">Bauhinia variegata</name>
    <name type="common">Purple orchid tree</name>
    <name type="synonym">Phanera variegata</name>
    <dbReference type="NCBI Taxonomy" id="167791"/>
    <lineage>
        <taxon>Eukaryota</taxon>
        <taxon>Viridiplantae</taxon>
        <taxon>Streptophyta</taxon>
        <taxon>Embryophyta</taxon>
        <taxon>Tracheophyta</taxon>
        <taxon>Spermatophyta</taxon>
        <taxon>Magnoliopsida</taxon>
        <taxon>eudicotyledons</taxon>
        <taxon>Gunneridae</taxon>
        <taxon>Pentapetalae</taxon>
        <taxon>rosids</taxon>
        <taxon>fabids</taxon>
        <taxon>Fabales</taxon>
        <taxon>Fabaceae</taxon>
        <taxon>Cercidoideae</taxon>
        <taxon>Cercideae</taxon>
        <taxon>Bauhiniinae</taxon>
        <taxon>Bauhinia</taxon>
    </lineage>
</organism>
<protein>
    <submittedName>
        <fullName evidence="1">Uncharacterized protein</fullName>
    </submittedName>
</protein>
<dbReference type="Proteomes" id="UP000828941">
    <property type="component" value="Chromosome 10"/>
</dbReference>
<reference evidence="1 2" key="1">
    <citation type="journal article" date="2022" name="DNA Res.">
        <title>Chromosomal-level genome assembly of the orchid tree Bauhinia variegata (Leguminosae; Cercidoideae) supports the allotetraploid origin hypothesis of Bauhinia.</title>
        <authorList>
            <person name="Zhong Y."/>
            <person name="Chen Y."/>
            <person name="Zheng D."/>
            <person name="Pang J."/>
            <person name="Liu Y."/>
            <person name="Luo S."/>
            <person name="Meng S."/>
            <person name="Qian L."/>
            <person name="Wei D."/>
            <person name="Dai S."/>
            <person name="Zhou R."/>
        </authorList>
    </citation>
    <scope>NUCLEOTIDE SEQUENCE [LARGE SCALE GENOMIC DNA]</scope>
    <source>
        <strain evidence="1">BV-YZ2020</strain>
    </source>
</reference>